<feature type="compositionally biased region" description="Polar residues" evidence="6">
    <location>
        <begin position="1177"/>
        <end position="1199"/>
    </location>
</feature>
<dbReference type="InterPro" id="IPR006594">
    <property type="entry name" value="LisH"/>
</dbReference>
<gene>
    <name evidence="8" type="ORF">SKAU_G00174300</name>
</gene>
<dbReference type="Proteomes" id="UP001152622">
    <property type="component" value="Chromosome 5"/>
</dbReference>
<evidence type="ECO:0000256" key="1">
    <source>
        <dbReference type="ARBA" id="ARBA00005805"/>
    </source>
</evidence>
<dbReference type="InterPro" id="IPR006595">
    <property type="entry name" value="CTLH_C"/>
</dbReference>
<dbReference type="Pfam" id="PF08513">
    <property type="entry name" value="LisH"/>
    <property type="match status" value="1"/>
</dbReference>
<dbReference type="GO" id="GO:0005576">
    <property type="term" value="C:extracellular region"/>
    <property type="evidence" value="ECO:0007669"/>
    <property type="project" value="GOC"/>
</dbReference>
<dbReference type="EMBL" id="JAINUF010000005">
    <property type="protein sequence ID" value="KAJ8360905.1"/>
    <property type="molecule type" value="Genomic_DNA"/>
</dbReference>
<dbReference type="AlphaFoldDB" id="A0A9Q1FLL1"/>
<feature type="region of interest" description="Disordered" evidence="6">
    <location>
        <begin position="1149"/>
        <end position="1243"/>
    </location>
</feature>
<evidence type="ECO:0000313" key="9">
    <source>
        <dbReference type="Proteomes" id="UP001152622"/>
    </source>
</evidence>
<dbReference type="InterPro" id="IPR024964">
    <property type="entry name" value="CTLH/CRA"/>
</dbReference>
<sequence length="1243" mass="142921">MGTPNPMRLIPDQWLISGKVVPLNEVPEDALLSRVSRRGPALSAAAEKKQQYFSRPFMMSYADKPEDITKDEWMDKLNNVHIQRADMNRLIMNYLVTEGFKEAAEKFRMESGIEPSVDLDSLDERIKIREMILKGQIQEAIALINSLHPELLDTNRYLYFHLQQQHLIELIRLRETEAALEFAQTQLAEQGEESRECLTEMERTLALLAFDNPEDSPFGDLLNMMQRQKVWSEVNQAVLDYENRESTPKLAKLLKLLLWAQNELDQKKVKYPKMTDLSKGTIEDSNTTSVSYSTIQTKEKEISMLETKIVEHKQAMLGMVQFKNLNEKEITRSQSELHIKALVEREMGCLKLEIAALQLEMEDLGKWRNEKKKAILRAIQKVQELQREQAEGRSVLGTLRQHAVQGEEDHAFLMKCMQEDECRTVKDLLLRIKQQNIEARQRHEAMEKDWERTATMELEWDSTEETIHQVCKEREKLTKHWKTSVSHMTKRHQDMDQCIMSLSVVKEEVEERREVVKMVREILESLRRRTVGPSSRLEAVRRQADEMKAGYREREVRTTALFGECEILRRTVGQANTEVKTAHSLLAELTTDVHVHKDRLEKTRLHSAALEEKLKTEIEVVVQAKEEAKRAEQEVKKEEQARVDTDARLYGHQEVLSRKAEERQALKRKEEEQHAELSAGRGALSTMIHQQREMDSILTRKKEAVNKQDSNMESLERRMLEVSAGEDRRQIELLKEEAAQISIEIDERKRTFCKRRGEQQRLEGGLRFAKREAEKLASERQDLSCKVEDLELITAATERELSEITGQRLELMAEENLLMLEVKQASDRLQSEKDRIGTLDMQRLLLEAGFKEKEAELNLHKETVQTQTKQVTQGCQKTRVELNRQRCKVQKLQKKHDTMAVSTICLEGEEVTLQQYKAEVKRQKEELKQKKEDLSRKLAVKQRKVMALKNKLTTVRGHNKALCIAPKTKKCEERKALEQKLSAMQDKHAQKVGQMKELQRHVKGMNMSLDELLNEEKEELGKCSLLQDLGSEVEEEELNQALKLCSELTANIRSEMATDGKTEEEEDMDQHELQDFSETVEMLLLEVMDKFPDLRLVLQACFIKSGLTLARPSLAWDSQQSRECASTRSQDASGGACVSSRSDDMITATCTRPTSRRSAKAVTVSPSGEKLRGSIKTPEQQSQDTKPAVQVQGSPCHLTNHQHDSGLGSTDACCWESSSMPNSRDSSTPSDGSSRSSNISRKF</sequence>
<dbReference type="GO" id="GO:0060285">
    <property type="term" value="P:cilium-dependent cell motility"/>
    <property type="evidence" value="ECO:0007669"/>
    <property type="project" value="TreeGrafter"/>
</dbReference>
<dbReference type="Pfam" id="PF10607">
    <property type="entry name" value="CTLH"/>
    <property type="match status" value="1"/>
</dbReference>
<dbReference type="PANTHER" id="PTHR18962:SF0">
    <property type="entry name" value="COILED-COIL DOMAIN-CONTAINING PROTEIN 39"/>
    <property type="match status" value="1"/>
</dbReference>
<protein>
    <recommendedName>
        <fullName evidence="2">Coiled-coil domain-containing protein 39</fullName>
    </recommendedName>
</protein>
<evidence type="ECO:0000313" key="8">
    <source>
        <dbReference type="EMBL" id="KAJ8360905.1"/>
    </source>
</evidence>
<evidence type="ECO:0000256" key="5">
    <source>
        <dbReference type="SAM" id="Coils"/>
    </source>
</evidence>
<evidence type="ECO:0000256" key="6">
    <source>
        <dbReference type="SAM" id="MobiDB-lite"/>
    </source>
</evidence>
<dbReference type="PROSITE" id="PS50896">
    <property type="entry name" value="LISH"/>
    <property type="match status" value="1"/>
</dbReference>
<name>A0A9Q1FLL1_SYNKA</name>
<feature type="domain" description="CTLH" evidence="7">
    <location>
        <begin position="121"/>
        <end position="178"/>
    </location>
</feature>
<dbReference type="SMART" id="SM00667">
    <property type="entry name" value="LisH"/>
    <property type="match status" value="1"/>
</dbReference>
<evidence type="ECO:0000256" key="3">
    <source>
        <dbReference type="ARBA" id="ARBA00023054"/>
    </source>
</evidence>
<proteinExistence type="inferred from homology"/>
<comment type="caution">
    <text evidence="8">The sequence shown here is derived from an EMBL/GenBank/DDBJ whole genome shotgun (WGS) entry which is preliminary data.</text>
</comment>
<keyword evidence="3 5" id="KW-0175">Coiled coil</keyword>
<dbReference type="GO" id="GO:0060287">
    <property type="term" value="P:epithelial cilium movement involved in determination of left/right asymmetry"/>
    <property type="evidence" value="ECO:0007669"/>
    <property type="project" value="TreeGrafter"/>
</dbReference>
<dbReference type="SMART" id="SM00668">
    <property type="entry name" value="CTLH"/>
    <property type="match status" value="1"/>
</dbReference>
<organism evidence="8 9">
    <name type="scientific">Synaphobranchus kaupii</name>
    <name type="common">Kaup's arrowtooth eel</name>
    <dbReference type="NCBI Taxonomy" id="118154"/>
    <lineage>
        <taxon>Eukaryota</taxon>
        <taxon>Metazoa</taxon>
        <taxon>Chordata</taxon>
        <taxon>Craniata</taxon>
        <taxon>Vertebrata</taxon>
        <taxon>Euteleostomi</taxon>
        <taxon>Actinopterygii</taxon>
        <taxon>Neopterygii</taxon>
        <taxon>Teleostei</taxon>
        <taxon>Anguilliformes</taxon>
        <taxon>Synaphobranchidae</taxon>
        <taxon>Synaphobranchus</taxon>
    </lineage>
</organism>
<dbReference type="InterPro" id="IPR033290">
    <property type="entry name" value="CCDC39"/>
</dbReference>
<dbReference type="GO" id="GO:0005930">
    <property type="term" value="C:axoneme"/>
    <property type="evidence" value="ECO:0007669"/>
    <property type="project" value="InterPro"/>
</dbReference>
<keyword evidence="9" id="KW-1185">Reference proteome</keyword>
<feature type="compositionally biased region" description="Low complexity" evidence="6">
    <location>
        <begin position="1223"/>
        <end position="1243"/>
    </location>
</feature>
<comment type="function">
    <text evidence="4">Required for assembly of dynein regulatory complex (DRC) and inner dynein arm (IDA) complexes, which are responsible for ciliary beat regulation, thereby playing a central role in motility in cilia and flagella. Probably acts together with CCDC40 to form a molecular ruler that determines the 96 nanometer (nm) repeat length and arrangements of components in cilia and flagella. Not required for outer dynein arm complexes assembly.</text>
</comment>
<feature type="compositionally biased region" description="Basic and acidic residues" evidence="6">
    <location>
        <begin position="660"/>
        <end position="675"/>
    </location>
</feature>
<evidence type="ECO:0000256" key="4">
    <source>
        <dbReference type="ARBA" id="ARBA00045182"/>
    </source>
</evidence>
<dbReference type="PROSITE" id="PS50897">
    <property type="entry name" value="CTLH"/>
    <property type="match status" value="1"/>
</dbReference>
<feature type="region of interest" description="Disordered" evidence="6">
    <location>
        <begin position="660"/>
        <end position="679"/>
    </location>
</feature>
<dbReference type="InterPro" id="IPR013144">
    <property type="entry name" value="CRA_dom"/>
</dbReference>
<reference evidence="8" key="1">
    <citation type="journal article" date="2023" name="Science">
        <title>Genome structures resolve the early diversification of teleost fishes.</title>
        <authorList>
            <person name="Parey E."/>
            <person name="Louis A."/>
            <person name="Montfort J."/>
            <person name="Bouchez O."/>
            <person name="Roques C."/>
            <person name="Iampietro C."/>
            <person name="Lluch J."/>
            <person name="Castinel A."/>
            <person name="Donnadieu C."/>
            <person name="Desvignes T."/>
            <person name="Floi Bucao C."/>
            <person name="Jouanno E."/>
            <person name="Wen M."/>
            <person name="Mejri S."/>
            <person name="Dirks R."/>
            <person name="Jansen H."/>
            <person name="Henkel C."/>
            <person name="Chen W.J."/>
            <person name="Zahm M."/>
            <person name="Cabau C."/>
            <person name="Klopp C."/>
            <person name="Thompson A.W."/>
            <person name="Robinson-Rechavi M."/>
            <person name="Braasch I."/>
            <person name="Lecointre G."/>
            <person name="Bobe J."/>
            <person name="Postlethwait J.H."/>
            <person name="Berthelot C."/>
            <person name="Roest Crollius H."/>
            <person name="Guiguen Y."/>
        </authorList>
    </citation>
    <scope>NUCLEOTIDE SEQUENCE</scope>
    <source>
        <strain evidence="8">WJC10195</strain>
    </source>
</reference>
<dbReference type="PANTHER" id="PTHR18962">
    <property type="entry name" value="COILED-COIL DOMAIN-CONTAINING PROTEIN 39"/>
    <property type="match status" value="1"/>
</dbReference>
<comment type="similarity">
    <text evidence="1">Belongs to the CCDC39 family.</text>
</comment>
<feature type="coiled-coil region" evidence="5">
    <location>
        <begin position="340"/>
        <end position="388"/>
    </location>
</feature>
<dbReference type="SMART" id="SM00757">
    <property type="entry name" value="CRA"/>
    <property type="match status" value="1"/>
</dbReference>
<evidence type="ECO:0000259" key="7">
    <source>
        <dbReference type="PROSITE" id="PS50897"/>
    </source>
</evidence>
<evidence type="ECO:0000256" key="2">
    <source>
        <dbReference type="ARBA" id="ARBA00016725"/>
    </source>
</evidence>
<feature type="coiled-coil region" evidence="5">
    <location>
        <begin position="875"/>
        <end position="1051"/>
    </location>
</feature>
<dbReference type="GO" id="GO:0036159">
    <property type="term" value="P:inner dynein arm assembly"/>
    <property type="evidence" value="ECO:0007669"/>
    <property type="project" value="InterPro"/>
</dbReference>
<accession>A0A9Q1FLL1</accession>
<dbReference type="Pfam" id="PF24161">
    <property type="entry name" value="CCDC39"/>
    <property type="match status" value="1"/>
</dbReference>
<dbReference type="OrthoDB" id="8957583at2759"/>